<reference evidence="1 2" key="1">
    <citation type="journal article" date="2016" name="Nat. Commun.">
        <title>Thousands of microbial genomes shed light on interconnected biogeochemical processes in an aquifer system.</title>
        <authorList>
            <person name="Anantharaman K."/>
            <person name="Brown C.T."/>
            <person name="Hug L.A."/>
            <person name="Sharon I."/>
            <person name="Castelle C.J."/>
            <person name="Probst A.J."/>
            <person name="Thomas B.C."/>
            <person name="Singh A."/>
            <person name="Wilkins M.J."/>
            <person name="Karaoz U."/>
            <person name="Brodie E.L."/>
            <person name="Williams K.H."/>
            <person name="Hubbard S.S."/>
            <person name="Banfield J.F."/>
        </authorList>
    </citation>
    <scope>NUCLEOTIDE SEQUENCE [LARGE SCALE GENOMIC DNA]</scope>
</reference>
<accession>A0A1F8FB67</accession>
<comment type="caution">
    <text evidence="1">The sequence shown here is derived from an EMBL/GenBank/DDBJ whole genome shotgun (WGS) entry which is preliminary data.</text>
</comment>
<proteinExistence type="predicted"/>
<organism evidence="1 2">
    <name type="scientific">Candidatus Yanofskybacteria bacterium RIFCSPHIGHO2_02_FULL_41_11</name>
    <dbReference type="NCBI Taxonomy" id="1802675"/>
    <lineage>
        <taxon>Bacteria</taxon>
        <taxon>Candidatus Yanofskyibacteriota</taxon>
    </lineage>
</organism>
<dbReference type="AlphaFoldDB" id="A0A1F8FB67"/>
<gene>
    <name evidence="1" type="ORF">A3J46_02155</name>
</gene>
<dbReference type="Proteomes" id="UP000177167">
    <property type="component" value="Unassembled WGS sequence"/>
</dbReference>
<evidence type="ECO:0000313" key="1">
    <source>
        <dbReference type="EMBL" id="OGN10395.1"/>
    </source>
</evidence>
<evidence type="ECO:0000313" key="2">
    <source>
        <dbReference type="Proteomes" id="UP000177167"/>
    </source>
</evidence>
<sequence length="191" mass="22461">MIYGATIIKDFSGNEITLVRVPRPDSVPGELKSDEEVYEIVKGKKHLIPTLDIFYEYGFRAEWVQFISQEQLDKYRRIKLIQVQGDKNKIVYYLTDAGLRRRVLNQEIMDSYGDRTQDIIVVSRKEFSYYPDNKFIHLEDAPQFDVYLIDDNIKKYLTPAAIRRMNIRRVQIAPVNETEFKAYEIGKPVAE</sequence>
<name>A0A1F8FB67_9BACT</name>
<dbReference type="EMBL" id="MGJP01000008">
    <property type="protein sequence ID" value="OGN10395.1"/>
    <property type="molecule type" value="Genomic_DNA"/>
</dbReference>
<protein>
    <submittedName>
        <fullName evidence="1">Uncharacterized protein</fullName>
    </submittedName>
</protein>